<dbReference type="PANTHER" id="PTHR11266:SF91">
    <property type="entry name" value="EXPRESSED PROTEIN"/>
    <property type="match status" value="1"/>
</dbReference>
<evidence type="ECO:0000256" key="3">
    <source>
        <dbReference type="ARBA" id="ARBA00022692"/>
    </source>
</evidence>
<evidence type="ECO:0000256" key="2">
    <source>
        <dbReference type="ARBA" id="ARBA00006824"/>
    </source>
</evidence>
<accession>A0AAV0CGN0</accession>
<keyword evidence="5 6" id="KW-0472">Membrane</keyword>
<organism evidence="8 9">
    <name type="scientific">Cuscuta epithymum</name>
    <dbReference type="NCBI Taxonomy" id="186058"/>
    <lineage>
        <taxon>Eukaryota</taxon>
        <taxon>Viridiplantae</taxon>
        <taxon>Streptophyta</taxon>
        <taxon>Embryophyta</taxon>
        <taxon>Tracheophyta</taxon>
        <taxon>Spermatophyta</taxon>
        <taxon>Magnoliopsida</taxon>
        <taxon>eudicotyledons</taxon>
        <taxon>Gunneridae</taxon>
        <taxon>Pentapetalae</taxon>
        <taxon>asterids</taxon>
        <taxon>lamiids</taxon>
        <taxon>Solanales</taxon>
        <taxon>Convolvulaceae</taxon>
        <taxon>Cuscuteae</taxon>
        <taxon>Cuscuta</taxon>
        <taxon>Cuscuta subgen. Cuscuta</taxon>
    </lineage>
</organism>
<dbReference type="Proteomes" id="UP001152523">
    <property type="component" value="Unassembled WGS sequence"/>
</dbReference>
<dbReference type="PANTHER" id="PTHR11266">
    <property type="entry name" value="PEROXISOMAL MEMBRANE PROTEIN 2, PXMP2 MPV17"/>
    <property type="match status" value="1"/>
</dbReference>
<keyword evidence="4 6" id="KW-1133">Transmembrane helix</keyword>
<evidence type="ECO:0000256" key="7">
    <source>
        <dbReference type="SAM" id="MobiDB-lite"/>
    </source>
</evidence>
<feature type="transmembrane region" description="Helical" evidence="6">
    <location>
        <begin position="182"/>
        <end position="200"/>
    </location>
</feature>
<dbReference type="GO" id="GO:0016020">
    <property type="term" value="C:membrane"/>
    <property type="evidence" value="ECO:0007669"/>
    <property type="project" value="UniProtKB-SubCell"/>
</dbReference>
<protein>
    <recommendedName>
        <fullName evidence="10">Protein Mpv17</fullName>
    </recommendedName>
</protein>
<evidence type="ECO:0000256" key="6">
    <source>
        <dbReference type="RuleBase" id="RU363053"/>
    </source>
</evidence>
<gene>
    <name evidence="8" type="ORF">CEPIT_LOCUS5154</name>
</gene>
<comment type="subcellular location">
    <subcellularLocation>
        <location evidence="1">Membrane</location>
        <topology evidence="1">Multi-pass membrane protein</topology>
    </subcellularLocation>
</comment>
<sequence length="228" mass="25879">MGVWSGGRGNVWGVGPFHPGGWNGRKRRERNARNGDSNSINATRGTGYWFPAKQAIASGSLALTGDTIAQLRHRWVKNKDLPQPPQLPDVAGVLLSEHDWLRALRMGSYGFLLYGPATFSWYKFLDHCMPKPSVQNLFMKVLLNQVVLGPCVIAVVFAWNNLWLGKLSELPNKYRRDALPTLLFGFRFWIPVSVLNFWVVPLEARVAFMSMASIFWNFWLSATMIKRI</sequence>
<keyword evidence="3 6" id="KW-0812">Transmembrane</keyword>
<evidence type="ECO:0000313" key="9">
    <source>
        <dbReference type="Proteomes" id="UP001152523"/>
    </source>
</evidence>
<proteinExistence type="inferred from homology"/>
<evidence type="ECO:0000256" key="5">
    <source>
        <dbReference type="ARBA" id="ARBA00023136"/>
    </source>
</evidence>
<name>A0AAV0CGN0_9ASTE</name>
<dbReference type="GO" id="GO:0005737">
    <property type="term" value="C:cytoplasm"/>
    <property type="evidence" value="ECO:0007669"/>
    <property type="project" value="TreeGrafter"/>
</dbReference>
<comment type="similarity">
    <text evidence="2 6">Belongs to the peroxisomal membrane protein PXMP2/4 family.</text>
</comment>
<dbReference type="AlphaFoldDB" id="A0AAV0CGN0"/>
<keyword evidence="9" id="KW-1185">Reference proteome</keyword>
<evidence type="ECO:0000256" key="1">
    <source>
        <dbReference type="ARBA" id="ARBA00004141"/>
    </source>
</evidence>
<feature type="transmembrane region" description="Helical" evidence="6">
    <location>
        <begin position="142"/>
        <end position="162"/>
    </location>
</feature>
<dbReference type="InterPro" id="IPR007248">
    <property type="entry name" value="Mpv17_PMP22"/>
</dbReference>
<feature type="region of interest" description="Disordered" evidence="7">
    <location>
        <begin position="15"/>
        <end position="39"/>
    </location>
</feature>
<evidence type="ECO:0008006" key="10">
    <source>
        <dbReference type="Google" id="ProtNLM"/>
    </source>
</evidence>
<dbReference type="Pfam" id="PF04117">
    <property type="entry name" value="Mpv17_PMP22"/>
    <property type="match status" value="1"/>
</dbReference>
<comment type="caution">
    <text evidence="8">The sequence shown here is derived from an EMBL/GenBank/DDBJ whole genome shotgun (WGS) entry which is preliminary data.</text>
</comment>
<reference evidence="8" key="1">
    <citation type="submission" date="2022-07" db="EMBL/GenBank/DDBJ databases">
        <authorList>
            <person name="Macas J."/>
            <person name="Novak P."/>
            <person name="Neumann P."/>
        </authorList>
    </citation>
    <scope>NUCLEOTIDE SEQUENCE</scope>
</reference>
<dbReference type="EMBL" id="CAMAPF010000027">
    <property type="protein sequence ID" value="CAH9074777.1"/>
    <property type="molecule type" value="Genomic_DNA"/>
</dbReference>
<evidence type="ECO:0000256" key="4">
    <source>
        <dbReference type="ARBA" id="ARBA00022989"/>
    </source>
</evidence>
<evidence type="ECO:0000313" key="8">
    <source>
        <dbReference type="EMBL" id="CAH9074777.1"/>
    </source>
</evidence>